<accession>A0ABQ9TWJ7</accession>
<organism evidence="1 2">
    <name type="scientific">Saguinus oedipus</name>
    <name type="common">Cotton-top tamarin</name>
    <name type="synonym">Oedipomidas oedipus</name>
    <dbReference type="NCBI Taxonomy" id="9490"/>
    <lineage>
        <taxon>Eukaryota</taxon>
        <taxon>Metazoa</taxon>
        <taxon>Chordata</taxon>
        <taxon>Craniata</taxon>
        <taxon>Vertebrata</taxon>
        <taxon>Euteleostomi</taxon>
        <taxon>Mammalia</taxon>
        <taxon>Eutheria</taxon>
        <taxon>Euarchontoglires</taxon>
        <taxon>Primates</taxon>
        <taxon>Haplorrhini</taxon>
        <taxon>Platyrrhini</taxon>
        <taxon>Cebidae</taxon>
        <taxon>Callitrichinae</taxon>
        <taxon>Saguinus</taxon>
    </lineage>
</organism>
<protein>
    <submittedName>
        <fullName evidence="1">Uncharacterized protein</fullName>
    </submittedName>
</protein>
<evidence type="ECO:0000313" key="2">
    <source>
        <dbReference type="Proteomes" id="UP001266305"/>
    </source>
</evidence>
<keyword evidence="2" id="KW-1185">Reference proteome</keyword>
<dbReference type="EMBL" id="JASSZA010000019">
    <property type="protein sequence ID" value="KAK2089165.1"/>
    <property type="molecule type" value="Genomic_DNA"/>
</dbReference>
<name>A0ABQ9TWJ7_SAGOE</name>
<comment type="caution">
    <text evidence="1">The sequence shown here is derived from an EMBL/GenBank/DDBJ whole genome shotgun (WGS) entry which is preliminary data.</text>
</comment>
<gene>
    <name evidence="1" type="ORF">P7K49_035072</name>
</gene>
<reference evidence="1 2" key="1">
    <citation type="submission" date="2023-05" db="EMBL/GenBank/DDBJ databases">
        <title>B98-5 Cell Line De Novo Hybrid Assembly: An Optical Mapping Approach.</title>
        <authorList>
            <person name="Kananen K."/>
            <person name="Auerbach J.A."/>
            <person name="Kautto E."/>
            <person name="Blachly J.S."/>
        </authorList>
    </citation>
    <scope>NUCLEOTIDE SEQUENCE [LARGE SCALE GENOMIC DNA]</scope>
    <source>
        <strain evidence="1">B95-8</strain>
        <tissue evidence="1">Cell line</tissue>
    </source>
</reference>
<evidence type="ECO:0000313" key="1">
    <source>
        <dbReference type="EMBL" id="KAK2089165.1"/>
    </source>
</evidence>
<sequence length="102" mass="11504">MVTWTVSSITLKGIAPQGQDPQVQTYFVQWARAGIPENSKSMQDARITTERLKAKPRSTFTVWARCDSADTVHRRVGNEEREEGEKGENIQVVERNKALSSI</sequence>
<proteinExistence type="predicted"/>
<dbReference type="Proteomes" id="UP001266305">
    <property type="component" value="Unassembled WGS sequence"/>
</dbReference>